<evidence type="ECO:0000313" key="2">
    <source>
        <dbReference type="Proteomes" id="UP000664169"/>
    </source>
</evidence>
<dbReference type="AlphaFoldDB" id="A0A8H3EII2"/>
<comment type="caution">
    <text evidence="1">The sequence shown here is derived from an EMBL/GenBank/DDBJ whole genome shotgun (WGS) entry which is preliminary data.</text>
</comment>
<accession>A0A8H3EII2</accession>
<keyword evidence="2" id="KW-1185">Reference proteome</keyword>
<dbReference type="OrthoDB" id="5153521at2759"/>
<protein>
    <submittedName>
        <fullName evidence="1">Uncharacterized protein</fullName>
    </submittedName>
</protein>
<name>A0A8H3EII2_9LECA</name>
<reference evidence="1" key="1">
    <citation type="submission" date="2021-03" db="EMBL/GenBank/DDBJ databases">
        <authorList>
            <person name="Tagirdzhanova G."/>
        </authorList>
    </citation>
    <scope>NUCLEOTIDE SEQUENCE</scope>
</reference>
<dbReference type="EMBL" id="CAJPDQ010000003">
    <property type="protein sequence ID" value="CAF9907351.1"/>
    <property type="molecule type" value="Genomic_DNA"/>
</dbReference>
<dbReference type="Proteomes" id="UP000664169">
    <property type="component" value="Unassembled WGS sequence"/>
</dbReference>
<proteinExistence type="predicted"/>
<evidence type="ECO:0000313" key="1">
    <source>
        <dbReference type="EMBL" id="CAF9907351.1"/>
    </source>
</evidence>
<organism evidence="1 2">
    <name type="scientific">Gomphillus americanus</name>
    <dbReference type="NCBI Taxonomy" id="1940652"/>
    <lineage>
        <taxon>Eukaryota</taxon>
        <taxon>Fungi</taxon>
        <taxon>Dikarya</taxon>
        <taxon>Ascomycota</taxon>
        <taxon>Pezizomycotina</taxon>
        <taxon>Lecanoromycetes</taxon>
        <taxon>OSLEUM clade</taxon>
        <taxon>Ostropomycetidae</taxon>
        <taxon>Ostropales</taxon>
        <taxon>Graphidaceae</taxon>
        <taxon>Gomphilloideae</taxon>
        <taxon>Gomphillus</taxon>
    </lineage>
</organism>
<gene>
    <name evidence="1" type="ORF">GOMPHAMPRED_005085</name>
</gene>
<sequence>MASLPNAVARFDGSPEPFKLVQDRKRDLDHRSKYALGATVRVVGGRLNQRAIQPVKILPKICDSRGAQGRNKGHLRYSIKEKEILTSDTTTDEDSSLDADIVAPDADIAYSFDSTRGPSEGNDVFSAAVTKAVERFETKETEKLVKNEYYVLGDKDYEVDEVAAGYFGDNDDDFEWVATWEESL</sequence>